<dbReference type="InterPro" id="IPR039424">
    <property type="entry name" value="SBP_5"/>
</dbReference>
<name>A0ABV7LGB4_9HYPH</name>
<feature type="chain" id="PRO_5046555884" evidence="3">
    <location>
        <begin position="30"/>
        <end position="530"/>
    </location>
</feature>
<dbReference type="Gene3D" id="3.10.105.10">
    <property type="entry name" value="Dipeptide-binding Protein, Domain 3"/>
    <property type="match status" value="1"/>
</dbReference>
<evidence type="ECO:0000259" key="4">
    <source>
        <dbReference type="Pfam" id="PF00496"/>
    </source>
</evidence>
<feature type="signal peptide" evidence="3">
    <location>
        <begin position="1"/>
        <end position="29"/>
    </location>
</feature>
<proteinExistence type="inferred from homology"/>
<evidence type="ECO:0000256" key="3">
    <source>
        <dbReference type="SAM" id="SignalP"/>
    </source>
</evidence>
<dbReference type="Gene3D" id="3.40.190.10">
    <property type="entry name" value="Periplasmic binding protein-like II"/>
    <property type="match status" value="1"/>
</dbReference>
<comment type="subcellular location">
    <subcellularLocation>
        <location evidence="1">Periplasm</location>
    </subcellularLocation>
</comment>
<gene>
    <name evidence="5" type="primary">nikA</name>
    <name evidence="5" type="ORF">ACFOEX_10230</name>
</gene>
<dbReference type="PIRSF" id="PIRSF002741">
    <property type="entry name" value="MppA"/>
    <property type="match status" value="1"/>
</dbReference>
<protein>
    <submittedName>
        <fullName evidence="5">Nickel ABC transporter substrate-binding protein</fullName>
    </submittedName>
</protein>
<dbReference type="PANTHER" id="PTHR30290:SF37">
    <property type="entry name" value="NICKEL-BINDING PERIPLASMIC PROTEIN"/>
    <property type="match status" value="1"/>
</dbReference>
<dbReference type="InterPro" id="IPR000914">
    <property type="entry name" value="SBP_5_dom"/>
</dbReference>
<evidence type="ECO:0000313" key="6">
    <source>
        <dbReference type="Proteomes" id="UP001595536"/>
    </source>
</evidence>
<dbReference type="InterPro" id="IPR011980">
    <property type="entry name" value="CntA-like"/>
</dbReference>
<accession>A0ABV7LGB4</accession>
<dbReference type="RefSeq" id="WP_376828940.1">
    <property type="nucleotide sequence ID" value="NZ_JBHLWR010000004.1"/>
</dbReference>
<dbReference type="PANTHER" id="PTHR30290">
    <property type="entry name" value="PERIPLASMIC BINDING COMPONENT OF ABC TRANSPORTER"/>
    <property type="match status" value="1"/>
</dbReference>
<dbReference type="NCBIfam" id="TIGR02294">
    <property type="entry name" value="nickel_nikA"/>
    <property type="match status" value="1"/>
</dbReference>
<evidence type="ECO:0000256" key="1">
    <source>
        <dbReference type="ARBA" id="ARBA00004418"/>
    </source>
</evidence>
<reference evidence="6" key="1">
    <citation type="journal article" date="2019" name="Int. J. Syst. Evol. Microbiol.">
        <title>The Global Catalogue of Microorganisms (GCM) 10K type strain sequencing project: providing services to taxonomists for standard genome sequencing and annotation.</title>
        <authorList>
            <consortium name="The Broad Institute Genomics Platform"/>
            <consortium name="The Broad Institute Genome Sequencing Center for Infectious Disease"/>
            <person name="Wu L."/>
            <person name="Ma J."/>
        </authorList>
    </citation>
    <scope>NUCLEOTIDE SEQUENCE [LARGE SCALE GENOMIC DNA]</scope>
    <source>
        <strain evidence="6">CCM 7941</strain>
    </source>
</reference>
<dbReference type="CDD" id="cd08489">
    <property type="entry name" value="PBP2_NikA"/>
    <property type="match status" value="1"/>
</dbReference>
<evidence type="ECO:0000313" key="5">
    <source>
        <dbReference type="EMBL" id="MFC3266728.1"/>
    </source>
</evidence>
<comment type="caution">
    <text evidence="5">The sequence shown here is derived from an EMBL/GenBank/DDBJ whole genome shotgun (WGS) entry which is preliminary data.</text>
</comment>
<comment type="similarity">
    <text evidence="2">Belongs to the bacterial solute-binding protein 5 family.</text>
</comment>
<keyword evidence="3" id="KW-0732">Signal</keyword>
<dbReference type="Proteomes" id="UP001595536">
    <property type="component" value="Unassembled WGS sequence"/>
</dbReference>
<keyword evidence="6" id="KW-1185">Reference proteome</keyword>
<dbReference type="EMBL" id="JBHRUV010000052">
    <property type="protein sequence ID" value="MFC3266728.1"/>
    <property type="molecule type" value="Genomic_DNA"/>
</dbReference>
<dbReference type="SUPFAM" id="SSF53850">
    <property type="entry name" value="Periplasmic binding protein-like II"/>
    <property type="match status" value="1"/>
</dbReference>
<dbReference type="Pfam" id="PF00496">
    <property type="entry name" value="SBP_bac_5"/>
    <property type="match status" value="1"/>
</dbReference>
<evidence type="ECO:0000256" key="2">
    <source>
        <dbReference type="ARBA" id="ARBA00005695"/>
    </source>
</evidence>
<feature type="domain" description="Solute-binding protein family 5" evidence="4">
    <location>
        <begin position="78"/>
        <end position="444"/>
    </location>
</feature>
<sequence>MVRFRPARDVRPALLALAFTLAPAFSAPAAEAETRRVTLAWPSDVGPLHPHGYAPNQMFAQAMVYEPLVSYQAGGGFAPCLAESWEISPDGRVYLFRLRKGVTFANGEPFDAAAVVANINAILADRPRHAWLGLARRLRAVEAVDPHTVRLTLSAPYQPTLHELSLPRPFRFIAPSQLSAPPGQFAPAGTGPWTLHETRPGEWAVFRRNPAYRGPAPAFDEAQVRIIPDANARAIAFETGEIDVIHGPSGLVSPDMFRRLAALPGVKARLSAPAVTLMFALNSGRGPTADRAVRRALGHAVDRDAIVASVLQGAGVRADALFAPAMSCAEVDLEPYRHDPQLARRLLDEAGWTLAPGARVRSRDGQPLQLDLAFTGDDPLEKMLAEIVQASLADIGVAARLVGEDRGAAEARQREGRFGMAFHRTWGAPYDPYAFMSAMRAPAHADYQAQSGLPDKAEIDAAITALLAAGDAAERETLCRRVLTRLHEEAIYLPLVHVADMSLAGPGVADAPFSPTAGEIPVRHFRPETR</sequence>
<organism evidence="5 6">
    <name type="scientific">Camelimonas abortus</name>
    <dbReference type="NCBI Taxonomy" id="1017184"/>
    <lineage>
        <taxon>Bacteria</taxon>
        <taxon>Pseudomonadati</taxon>
        <taxon>Pseudomonadota</taxon>
        <taxon>Alphaproteobacteria</taxon>
        <taxon>Hyphomicrobiales</taxon>
        <taxon>Chelatococcaceae</taxon>
        <taxon>Camelimonas</taxon>
    </lineage>
</organism>
<dbReference type="InterPro" id="IPR030678">
    <property type="entry name" value="Peptide/Ni-bd"/>
</dbReference>